<dbReference type="Gene3D" id="1.50.10.10">
    <property type="match status" value="1"/>
</dbReference>
<dbReference type="OrthoDB" id="2317065at2759"/>
<keyword evidence="2" id="KW-1185">Reference proteome</keyword>
<comment type="caution">
    <text evidence="1">The sequence shown here is derived from an EMBL/GenBank/DDBJ whole genome shotgun (WGS) entry which is preliminary data.</text>
</comment>
<dbReference type="Proteomes" id="UP000887226">
    <property type="component" value="Unassembled WGS sequence"/>
</dbReference>
<protein>
    <submittedName>
        <fullName evidence="1">Uncharacterized protein</fullName>
    </submittedName>
</protein>
<proteinExistence type="predicted"/>
<evidence type="ECO:0000313" key="2">
    <source>
        <dbReference type="Proteomes" id="UP000887226"/>
    </source>
</evidence>
<sequence>GEPTRMLWRSSILPALRADWGLNGNKNSSEKIIQVAQSLASRFDAKISAIRSWDQVINKRYSVF</sequence>
<gene>
    <name evidence="1" type="ORF">BJ878DRAFT_519111</name>
</gene>
<reference evidence="1" key="1">
    <citation type="journal article" date="2021" name="IMA Fungus">
        <title>Genomic characterization of three marine fungi, including Emericellopsis atlantica sp. nov. with signatures of a generalist lifestyle and marine biomass degradation.</title>
        <authorList>
            <person name="Hagestad O.C."/>
            <person name="Hou L."/>
            <person name="Andersen J.H."/>
            <person name="Hansen E.H."/>
            <person name="Altermark B."/>
            <person name="Li C."/>
            <person name="Kuhnert E."/>
            <person name="Cox R.J."/>
            <person name="Crous P.W."/>
            <person name="Spatafora J.W."/>
            <person name="Lail K."/>
            <person name="Amirebrahimi M."/>
            <person name="Lipzen A."/>
            <person name="Pangilinan J."/>
            <person name="Andreopoulos W."/>
            <person name="Hayes R.D."/>
            <person name="Ng V."/>
            <person name="Grigoriev I.V."/>
            <person name="Jackson S.A."/>
            <person name="Sutton T.D.S."/>
            <person name="Dobson A.D.W."/>
            <person name="Rama T."/>
        </authorList>
    </citation>
    <scope>NUCLEOTIDE SEQUENCE</scope>
    <source>
        <strain evidence="1">TRa3180A</strain>
    </source>
</reference>
<feature type="non-terminal residue" evidence="1">
    <location>
        <position position="1"/>
    </location>
</feature>
<dbReference type="AlphaFoldDB" id="A0A9P7YX99"/>
<dbReference type="EMBL" id="MU254164">
    <property type="protein sequence ID" value="KAG9241733.1"/>
    <property type="molecule type" value="Genomic_DNA"/>
</dbReference>
<evidence type="ECO:0000313" key="1">
    <source>
        <dbReference type="EMBL" id="KAG9241733.1"/>
    </source>
</evidence>
<name>A0A9P7YX99_9HELO</name>
<organism evidence="1 2">
    <name type="scientific">Calycina marina</name>
    <dbReference type="NCBI Taxonomy" id="1763456"/>
    <lineage>
        <taxon>Eukaryota</taxon>
        <taxon>Fungi</taxon>
        <taxon>Dikarya</taxon>
        <taxon>Ascomycota</taxon>
        <taxon>Pezizomycotina</taxon>
        <taxon>Leotiomycetes</taxon>
        <taxon>Helotiales</taxon>
        <taxon>Pezizellaceae</taxon>
        <taxon>Calycina</taxon>
    </lineage>
</organism>
<dbReference type="GO" id="GO:0003824">
    <property type="term" value="F:catalytic activity"/>
    <property type="evidence" value="ECO:0007669"/>
    <property type="project" value="UniProtKB-ARBA"/>
</dbReference>
<accession>A0A9P7YX99</accession>
<dbReference type="InterPro" id="IPR012341">
    <property type="entry name" value="6hp_glycosidase-like_sf"/>
</dbReference>
<dbReference type="SUPFAM" id="SSF48208">
    <property type="entry name" value="Six-hairpin glycosidases"/>
    <property type="match status" value="1"/>
</dbReference>
<dbReference type="InterPro" id="IPR008928">
    <property type="entry name" value="6-hairpin_glycosidase_sf"/>
</dbReference>
<dbReference type="GO" id="GO:0005975">
    <property type="term" value="P:carbohydrate metabolic process"/>
    <property type="evidence" value="ECO:0007669"/>
    <property type="project" value="InterPro"/>
</dbReference>